<dbReference type="AlphaFoldDB" id="A0A8C9TUF9"/>
<dbReference type="PANTHER" id="PTHR24061">
    <property type="entry name" value="CALCIUM-SENSING RECEPTOR-RELATED"/>
    <property type="match status" value="1"/>
</dbReference>
<dbReference type="InterPro" id="IPR011500">
    <property type="entry name" value="GPCR_3_9-Cys_dom"/>
</dbReference>
<evidence type="ECO:0000256" key="7">
    <source>
        <dbReference type="ARBA" id="ARBA00023040"/>
    </source>
</evidence>
<reference evidence="15 16" key="1">
    <citation type="submission" date="2019-04" db="EMBL/GenBank/DDBJ databases">
        <authorList>
            <consortium name="Wellcome Sanger Institute Data Sharing"/>
        </authorList>
    </citation>
    <scope>NUCLEOTIDE SEQUENCE [LARGE SCALE GENOMIC DNA]</scope>
</reference>
<keyword evidence="9" id="KW-0675">Receptor</keyword>
<feature type="transmembrane region" description="Helical" evidence="12">
    <location>
        <begin position="623"/>
        <end position="643"/>
    </location>
</feature>
<dbReference type="Proteomes" id="UP000694397">
    <property type="component" value="Chromosome 10"/>
</dbReference>
<evidence type="ECO:0000256" key="1">
    <source>
        <dbReference type="ARBA" id="ARBA00004651"/>
    </source>
</evidence>
<sequence>MCCVPVAYKSPVSRFAQFGSSPLSRVGAMLLCAAVVLCALGAMGEEPLCRILGNPETPQLSKDGDIRIGGVFSIHRTIRLPVLSFRNKLTFSVFNSIDLREFRYAQAMIFAIEEINNSNSLLPNVTLGYEIYDSCTSTVGAMRAAMALVNGQDQTAHSGCAGKPVVHAIVGESDHFATCACLSNKNEFPTFFRTIPSDYYQSRALAQMVKHFGWTWVGTVRSDNDYGNNGMSVFEEAAKDEGVCIEYSEAILRNYPQQRITKVVEVIKRSTSKVIIAFSSQRDMEVLLEEILLQNVTGLQWVACDSWITARYLAIPRISAVISSVIGFTIPKSTVPGLSEFLVKVHPSKSPQNALLKEFWEASFACMFSQRNETTDVKLCSGKEKLAELSNEYTDFSELMSSNVYKAVYAVAHALHELLTCKQGKGHTLNESCVDKVVKYLHEVNFTTHTGERVYFDLNGDPTARYELVNWQKGEDGEIKFVTIGYYDASLPAGKQFTMNDNNIFWAGDPFTSVCSESCQPGTSQAVIRGKPICCFSCIPCAAGEISNVTDSTKCIKCPLEYWSNEDRTECILKKVEFLTFGETMGKMLTAISVIGASLTAATGLIFFHFMETPIVKANNSELSFLLLFSLILCFLCSLTFIGRPSQWSCMLRHTVFGVTFAMCMSCVLAKTIVVVNAFKASVPGSNVLQCSAPLQRLSVLCCTLIQVVICALWVSLAPPVPNRNTAYSTDKVILECDVGSAVGFWAVLGYIGLLSLMCFVLAFLARKLPDNFNEAKFITFSMLIFCAVWITFIPAYVSSPGKFTVAVEIFAILASSYGLLFCIFLPKCYIILFKPEKNTRRHIMGKMHAKSH</sequence>
<evidence type="ECO:0000256" key="8">
    <source>
        <dbReference type="ARBA" id="ARBA00023136"/>
    </source>
</evidence>
<evidence type="ECO:0000256" key="2">
    <source>
        <dbReference type="ARBA" id="ARBA00007242"/>
    </source>
</evidence>
<keyword evidence="7" id="KW-0297">G-protein coupled receptor</keyword>
<evidence type="ECO:0000256" key="13">
    <source>
        <dbReference type="SAM" id="SignalP"/>
    </source>
</evidence>
<dbReference type="FunFam" id="2.10.50.30:FF:000002">
    <property type="entry name" value="Vomeronasal 2 receptor, h1"/>
    <property type="match status" value="1"/>
</dbReference>
<evidence type="ECO:0000256" key="9">
    <source>
        <dbReference type="ARBA" id="ARBA00023170"/>
    </source>
</evidence>
<dbReference type="FunFam" id="3.40.50.2300:FF:000016">
    <property type="entry name" value="Taste 1 receptor member 2"/>
    <property type="match status" value="1"/>
</dbReference>
<keyword evidence="10" id="KW-0325">Glycoprotein</keyword>
<feature type="domain" description="G-protein coupled receptors family 3 profile" evidence="14">
    <location>
        <begin position="585"/>
        <end position="848"/>
    </location>
</feature>
<keyword evidence="3" id="KW-1003">Cell membrane</keyword>
<feature type="transmembrane region" description="Helical" evidence="12">
    <location>
        <begin position="743"/>
        <end position="766"/>
    </location>
</feature>
<evidence type="ECO:0000313" key="15">
    <source>
        <dbReference type="Ensembl" id="ENSSFOP00015051897.1"/>
    </source>
</evidence>
<dbReference type="Ensembl" id="ENSSFOT00015067678.1">
    <property type="protein sequence ID" value="ENSSFOP00015051897.1"/>
    <property type="gene ID" value="ENSSFOG00015026457.1"/>
</dbReference>
<reference evidence="15" key="2">
    <citation type="submission" date="2025-08" db="UniProtKB">
        <authorList>
            <consortium name="Ensembl"/>
        </authorList>
    </citation>
    <scope>IDENTIFICATION</scope>
</reference>
<keyword evidence="4 12" id="KW-0812">Transmembrane</keyword>
<dbReference type="GeneTree" id="ENSGT01050000244874"/>
<proteinExistence type="inferred from homology"/>
<keyword evidence="5 13" id="KW-0732">Signal</keyword>
<dbReference type="GO" id="GO:0005886">
    <property type="term" value="C:plasma membrane"/>
    <property type="evidence" value="ECO:0007669"/>
    <property type="project" value="UniProtKB-SubCell"/>
</dbReference>
<feature type="signal peptide" evidence="13">
    <location>
        <begin position="1"/>
        <end position="44"/>
    </location>
</feature>
<dbReference type="InterPro" id="IPR017978">
    <property type="entry name" value="GPCR_3_C"/>
</dbReference>
<evidence type="ECO:0000256" key="12">
    <source>
        <dbReference type="SAM" id="Phobius"/>
    </source>
</evidence>
<dbReference type="InterPro" id="IPR000068">
    <property type="entry name" value="GPCR_3_Ca_sens_rcpt-rel"/>
</dbReference>
<feature type="chain" id="PRO_5034800207" evidence="13">
    <location>
        <begin position="45"/>
        <end position="853"/>
    </location>
</feature>
<feature type="transmembrane region" description="Helical" evidence="12">
    <location>
        <begin position="778"/>
        <end position="798"/>
    </location>
</feature>
<dbReference type="CDD" id="cd06364">
    <property type="entry name" value="PBP1_CaSR"/>
    <property type="match status" value="1"/>
</dbReference>
<comment type="similarity">
    <text evidence="2">Belongs to the G-protein coupled receptor 3 family.</text>
</comment>
<comment type="subcellular location">
    <subcellularLocation>
        <location evidence="1">Cell membrane</location>
        <topology evidence="1">Multi-pass membrane protein</topology>
    </subcellularLocation>
</comment>
<dbReference type="SUPFAM" id="SSF53822">
    <property type="entry name" value="Periplasmic binding protein-like I"/>
    <property type="match status" value="1"/>
</dbReference>
<keyword evidence="11" id="KW-0807">Transducer</keyword>
<evidence type="ECO:0000256" key="11">
    <source>
        <dbReference type="ARBA" id="ARBA00023224"/>
    </source>
</evidence>
<dbReference type="PANTHER" id="PTHR24061:SF538">
    <property type="entry name" value="OLFACTORY RECEPTOR C FAMILY, H1"/>
    <property type="match status" value="1"/>
</dbReference>
<dbReference type="CDD" id="cd15283">
    <property type="entry name" value="7tmC_V2R_pheromone"/>
    <property type="match status" value="1"/>
</dbReference>
<organism evidence="15 16">
    <name type="scientific">Scleropages formosus</name>
    <name type="common">Asian bonytongue</name>
    <name type="synonym">Osteoglossum formosum</name>
    <dbReference type="NCBI Taxonomy" id="113540"/>
    <lineage>
        <taxon>Eukaryota</taxon>
        <taxon>Metazoa</taxon>
        <taxon>Chordata</taxon>
        <taxon>Craniata</taxon>
        <taxon>Vertebrata</taxon>
        <taxon>Euteleostomi</taxon>
        <taxon>Actinopterygii</taxon>
        <taxon>Neopterygii</taxon>
        <taxon>Teleostei</taxon>
        <taxon>Osteoglossocephala</taxon>
        <taxon>Osteoglossomorpha</taxon>
        <taxon>Osteoglossiformes</taxon>
        <taxon>Osteoglossidae</taxon>
        <taxon>Scleropages</taxon>
    </lineage>
</organism>
<dbReference type="GO" id="GO:0004930">
    <property type="term" value="F:G protein-coupled receptor activity"/>
    <property type="evidence" value="ECO:0007669"/>
    <property type="project" value="UniProtKB-KW"/>
</dbReference>
<evidence type="ECO:0000256" key="4">
    <source>
        <dbReference type="ARBA" id="ARBA00022692"/>
    </source>
</evidence>
<evidence type="ECO:0000256" key="5">
    <source>
        <dbReference type="ARBA" id="ARBA00022729"/>
    </source>
</evidence>
<evidence type="ECO:0000259" key="14">
    <source>
        <dbReference type="PROSITE" id="PS50259"/>
    </source>
</evidence>
<evidence type="ECO:0000313" key="16">
    <source>
        <dbReference type="Proteomes" id="UP000694397"/>
    </source>
</evidence>
<keyword evidence="6 12" id="KW-1133">Transmembrane helix</keyword>
<dbReference type="InterPro" id="IPR004073">
    <property type="entry name" value="GPCR_3_vmron_rcpt_2"/>
</dbReference>
<keyword evidence="16" id="KW-1185">Reference proteome</keyword>
<feature type="transmembrane region" description="Helical" evidence="12">
    <location>
        <begin position="588"/>
        <end position="611"/>
    </location>
</feature>
<dbReference type="OrthoDB" id="5984008at2759"/>
<feature type="transmembrane region" description="Helical" evidence="12">
    <location>
        <begin position="655"/>
        <end position="678"/>
    </location>
</feature>
<gene>
    <name evidence="15" type="primary">LOC114911656</name>
</gene>
<dbReference type="InterPro" id="IPR038550">
    <property type="entry name" value="GPCR_3_9-Cys_sf"/>
</dbReference>
<dbReference type="Gene3D" id="3.40.50.2300">
    <property type="match status" value="2"/>
</dbReference>
<dbReference type="PROSITE" id="PS00981">
    <property type="entry name" value="G_PROTEIN_RECEP_F3_3"/>
    <property type="match status" value="1"/>
</dbReference>
<evidence type="ECO:0000256" key="6">
    <source>
        <dbReference type="ARBA" id="ARBA00022989"/>
    </source>
</evidence>
<dbReference type="Pfam" id="PF07562">
    <property type="entry name" value="NCD3G"/>
    <property type="match status" value="1"/>
</dbReference>
<dbReference type="PRINTS" id="PR00248">
    <property type="entry name" value="GPCRMGR"/>
</dbReference>
<feature type="transmembrane region" description="Helical" evidence="12">
    <location>
        <begin position="810"/>
        <end position="833"/>
    </location>
</feature>
<protein>
    <submittedName>
        <fullName evidence="15">Olfactory receptor C family, h1</fullName>
    </submittedName>
</protein>
<dbReference type="Gene3D" id="2.10.50.30">
    <property type="entry name" value="GPCR, family 3, nine cysteines domain"/>
    <property type="match status" value="1"/>
</dbReference>
<dbReference type="PROSITE" id="PS50259">
    <property type="entry name" value="G_PROTEIN_RECEP_F3_4"/>
    <property type="match status" value="1"/>
</dbReference>
<dbReference type="InterPro" id="IPR017979">
    <property type="entry name" value="GPCR_3_CS"/>
</dbReference>
<dbReference type="Pfam" id="PF00003">
    <property type="entry name" value="7tm_3"/>
    <property type="match status" value="1"/>
</dbReference>
<dbReference type="InterPro" id="IPR028082">
    <property type="entry name" value="Peripla_BP_I"/>
</dbReference>
<feature type="transmembrane region" description="Helical" evidence="12">
    <location>
        <begin position="698"/>
        <end position="717"/>
    </location>
</feature>
<evidence type="ECO:0000256" key="10">
    <source>
        <dbReference type="ARBA" id="ARBA00023180"/>
    </source>
</evidence>
<evidence type="ECO:0000256" key="3">
    <source>
        <dbReference type="ARBA" id="ARBA00022475"/>
    </source>
</evidence>
<dbReference type="Pfam" id="PF01094">
    <property type="entry name" value="ANF_receptor"/>
    <property type="match status" value="1"/>
</dbReference>
<reference evidence="15" key="3">
    <citation type="submission" date="2025-09" db="UniProtKB">
        <authorList>
            <consortium name="Ensembl"/>
        </authorList>
    </citation>
    <scope>IDENTIFICATION</scope>
</reference>
<dbReference type="InterPro" id="IPR000337">
    <property type="entry name" value="GPCR_3"/>
</dbReference>
<keyword evidence="8 12" id="KW-0472">Membrane</keyword>
<name>A0A8C9TUF9_SCLFO</name>
<dbReference type="PRINTS" id="PR01535">
    <property type="entry name" value="VOMERONASL2R"/>
</dbReference>
<dbReference type="InterPro" id="IPR001828">
    <property type="entry name" value="ANF_lig-bd_rcpt"/>
</dbReference>
<accession>A0A8C9TUF9</accession>